<dbReference type="Proteomes" id="UP000032046">
    <property type="component" value="Unassembled WGS sequence"/>
</dbReference>
<comment type="caution">
    <text evidence="8">The sequence shown here is derived from an EMBL/GenBank/DDBJ whole genome shotgun (WGS) entry which is preliminary data.</text>
</comment>
<protein>
    <submittedName>
        <fullName evidence="8">Alkaline protease</fullName>
    </submittedName>
</protein>
<dbReference type="Pfam" id="PF02321">
    <property type="entry name" value="OEP"/>
    <property type="match status" value="2"/>
</dbReference>
<evidence type="ECO:0000256" key="3">
    <source>
        <dbReference type="ARBA" id="ARBA00022448"/>
    </source>
</evidence>
<keyword evidence="9" id="KW-1185">Reference proteome</keyword>
<evidence type="ECO:0000256" key="6">
    <source>
        <dbReference type="ARBA" id="ARBA00023136"/>
    </source>
</evidence>
<dbReference type="InterPro" id="IPR003423">
    <property type="entry name" value="OMP_efflux"/>
</dbReference>
<keyword evidence="7" id="KW-0998">Cell outer membrane</keyword>
<dbReference type="PANTHER" id="PTHR30026">
    <property type="entry name" value="OUTER MEMBRANE PROTEIN TOLC"/>
    <property type="match status" value="1"/>
</dbReference>
<comment type="similarity">
    <text evidence="2">Belongs to the outer membrane factor (OMF) (TC 1.B.17) family.</text>
</comment>
<gene>
    <name evidence="8" type="ORF">ST44_11235</name>
</gene>
<dbReference type="GO" id="GO:0008233">
    <property type="term" value="F:peptidase activity"/>
    <property type="evidence" value="ECO:0007669"/>
    <property type="project" value="UniProtKB-KW"/>
</dbReference>
<dbReference type="STRING" id="1602171.ST44_11235"/>
<evidence type="ECO:0000256" key="5">
    <source>
        <dbReference type="ARBA" id="ARBA00022692"/>
    </source>
</evidence>
<dbReference type="OrthoDB" id="9807719at2"/>
<dbReference type="AlphaFoldDB" id="A0A0D0IRY1"/>
<proteinExistence type="inferred from homology"/>
<dbReference type="PANTHER" id="PTHR30026:SF20">
    <property type="entry name" value="OUTER MEMBRANE PROTEIN TOLC"/>
    <property type="match status" value="1"/>
</dbReference>
<evidence type="ECO:0000313" key="8">
    <source>
        <dbReference type="EMBL" id="KIP60581.1"/>
    </source>
</evidence>
<accession>A0A0D0IRY1</accession>
<dbReference type="Gene3D" id="1.20.1600.10">
    <property type="entry name" value="Outer membrane efflux proteins (OEP)"/>
    <property type="match status" value="1"/>
</dbReference>
<keyword evidence="4" id="KW-1134">Transmembrane beta strand</keyword>
<comment type="subcellular location">
    <subcellularLocation>
        <location evidence="1">Cell outer membrane</location>
    </subcellularLocation>
</comment>
<keyword evidence="8" id="KW-0378">Hydrolase</keyword>
<evidence type="ECO:0000256" key="4">
    <source>
        <dbReference type="ARBA" id="ARBA00022452"/>
    </source>
</evidence>
<organism evidence="8 9">
    <name type="scientific">Prevotella pectinovora</name>
    <dbReference type="NCBI Taxonomy" id="1602169"/>
    <lineage>
        <taxon>Bacteria</taxon>
        <taxon>Pseudomonadati</taxon>
        <taxon>Bacteroidota</taxon>
        <taxon>Bacteroidia</taxon>
        <taxon>Bacteroidales</taxon>
        <taxon>Prevotellaceae</taxon>
        <taxon>Prevotella</taxon>
    </lineage>
</organism>
<keyword evidence="5" id="KW-0812">Transmembrane</keyword>
<dbReference type="GO" id="GO:1990281">
    <property type="term" value="C:efflux pump complex"/>
    <property type="evidence" value="ECO:0007669"/>
    <property type="project" value="TreeGrafter"/>
</dbReference>
<keyword evidence="6" id="KW-0472">Membrane</keyword>
<dbReference type="GO" id="GO:0015288">
    <property type="term" value="F:porin activity"/>
    <property type="evidence" value="ECO:0007669"/>
    <property type="project" value="TreeGrafter"/>
</dbReference>
<dbReference type="SUPFAM" id="SSF56954">
    <property type="entry name" value="Outer membrane efflux proteins (OEP)"/>
    <property type="match status" value="1"/>
</dbReference>
<evidence type="ECO:0000256" key="1">
    <source>
        <dbReference type="ARBA" id="ARBA00004442"/>
    </source>
</evidence>
<dbReference type="GO" id="GO:0009279">
    <property type="term" value="C:cell outer membrane"/>
    <property type="evidence" value="ECO:0007669"/>
    <property type="project" value="UniProtKB-SubCell"/>
</dbReference>
<evidence type="ECO:0000256" key="7">
    <source>
        <dbReference type="ARBA" id="ARBA00023237"/>
    </source>
</evidence>
<reference evidence="8 9" key="1">
    <citation type="submission" date="2015-01" db="EMBL/GenBank/DDBJ databases">
        <title>Comparative genomics of non-oral Prevotella species.</title>
        <authorList>
            <person name="Accetto T."/>
            <person name="Nograsek B."/>
            <person name="Avgustin G."/>
        </authorList>
    </citation>
    <scope>NUCLEOTIDE SEQUENCE [LARGE SCALE GENOMIC DNA]</scope>
    <source>
        <strain evidence="8 9">P5-119</strain>
    </source>
</reference>
<dbReference type="InterPro" id="IPR051906">
    <property type="entry name" value="TolC-like"/>
</dbReference>
<dbReference type="EMBL" id="JXQK01000080">
    <property type="protein sequence ID" value="KIP60581.1"/>
    <property type="molecule type" value="Genomic_DNA"/>
</dbReference>
<keyword evidence="8" id="KW-0645">Protease</keyword>
<keyword evidence="3" id="KW-0813">Transport</keyword>
<sequence length="448" mass="49051">MAGGPLSLQTCRDMALGYNKTLASKRVQREMAAQMRKSARTKYLPSLDVMGGAIFSSREISILNNTQKSTLKNIGTSLGGLLGISDPKLQGTLNHLGQDVVDGFRTNNRAMYMASAMVTQPIYMGGAITAANNIADINEKMAAVNEELARQNTLQNIDQTYWTVVSLRHKLNLANSFLQLVQKLDDDVQKMITAGVATKADGLKVSVKVNEAEMAVTQVEDGLSLAKMLLCQTCGMPVESDITLADEAASAIAIEEDSVNGADTVAYWYRPELELLSNTVDISRQATKLARASYLPQVLLSGGYLMTNPNVYDGFTRKFAGVWNVGVVVRIPVWHWMDGTYKVRAAKAATTIAELELAETQEKVDLQVSQCSFKLKEARKKYAMATKNVDKAEENLRCANVGFKEGVLQTTDVMEAQTAWMQAQSQKIDSEVEIKIAQVNLKKAIGQM</sequence>
<evidence type="ECO:0000256" key="2">
    <source>
        <dbReference type="ARBA" id="ARBA00007613"/>
    </source>
</evidence>
<dbReference type="GO" id="GO:0006508">
    <property type="term" value="P:proteolysis"/>
    <property type="evidence" value="ECO:0007669"/>
    <property type="project" value="UniProtKB-KW"/>
</dbReference>
<dbReference type="GO" id="GO:0015562">
    <property type="term" value="F:efflux transmembrane transporter activity"/>
    <property type="evidence" value="ECO:0007669"/>
    <property type="project" value="InterPro"/>
</dbReference>
<name>A0A0D0IRY1_9BACT</name>
<evidence type="ECO:0000313" key="9">
    <source>
        <dbReference type="Proteomes" id="UP000032046"/>
    </source>
</evidence>